<evidence type="ECO:0000313" key="2">
    <source>
        <dbReference type="Proteomes" id="UP001345691"/>
    </source>
</evidence>
<dbReference type="EMBL" id="JAVRRF010000002">
    <property type="protein sequence ID" value="KAK5067795.1"/>
    <property type="molecule type" value="Genomic_DNA"/>
</dbReference>
<comment type="caution">
    <text evidence="1">The sequence shown here is derived from an EMBL/GenBank/DDBJ whole genome shotgun (WGS) entry which is preliminary data.</text>
</comment>
<sequence>MSSNEDDHTHDADHAPARVVVALHWDEDTDTTEHYIEPSAGLCPHCTTHILHLDKCCRGEGIEHVESAADLEVLPEHVIKTITEIEVHGEWQDAVEFTLHWASDMPMLNLISFHSYDDTYPCFFPEGLQIDGVPATTLTAEDPFDGHGEMHGVDYALKVWFTYEEKTVGYAVLRWKGDKMVLDGLELEEVEGGVEERAEAEAEAPE</sequence>
<organism evidence="1 2">
    <name type="scientific">Exophiala sideris</name>
    <dbReference type="NCBI Taxonomy" id="1016849"/>
    <lineage>
        <taxon>Eukaryota</taxon>
        <taxon>Fungi</taxon>
        <taxon>Dikarya</taxon>
        <taxon>Ascomycota</taxon>
        <taxon>Pezizomycotina</taxon>
        <taxon>Eurotiomycetes</taxon>
        <taxon>Chaetothyriomycetidae</taxon>
        <taxon>Chaetothyriales</taxon>
        <taxon>Herpotrichiellaceae</taxon>
        <taxon>Exophiala</taxon>
    </lineage>
</organism>
<gene>
    <name evidence="1" type="ORF">LTR69_001784</name>
</gene>
<keyword evidence="2" id="KW-1185">Reference proteome</keyword>
<reference evidence="1 2" key="1">
    <citation type="submission" date="2023-08" db="EMBL/GenBank/DDBJ databases">
        <title>Black Yeasts Isolated from many extreme environments.</title>
        <authorList>
            <person name="Coleine C."/>
            <person name="Stajich J.E."/>
            <person name="Selbmann L."/>
        </authorList>
    </citation>
    <scope>NUCLEOTIDE SEQUENCE [LARGE SCALE GENOMIC DNA]</scope>
    <source>
        <strain evidence="1 2">CCFEE 6328</strain>
    </source>
</reference>
<accession>A0ABR0JP89</accession>
<protein>
    <submittedName>
        <fullName evidence="1">Uncharacterized protein</fullName>
    </submittedName>
</protein>
<name>A0ABR0JP89_9EURO</name>
<evidence type="ECO:0000313" key="1">
    <source>
        <dbReference type="EMBL" id="KAK5067795.1"/>
    </source>
</evidence>
<dbReference type="Proteomes" id="UP001345691">
    <property type="component" value="Unassembled WGS sequence"/>
</dbReference>
<proteinExistence type="predicted"/>